<reference evidence="19 20" key="1">
    <citation type="submission" date="2022-10" db="EMBL/GenBank/DDBJ databases">
        <title>Xanthomonas sp. H13-6.</title>
        <authorList>
            <person name="Liu X."/>
            <person name="Deng Z."/>
            <person name="Jiang Y."/>
            <person name="Yu T."/>
            <person name="Ai J."/>
        </authorList>
    </citation>
    <scope>NUCLEOTIDE SEQUENCE [LARGE SCALE GENOMIC DNA]</scope>
    <source>
        <strain evidence="19 20">H13-6</strain>
    </source>
</reference>
<comment type="subunit">
    <text evidence="4">Heterodimer of an alpha and a beta chain.</text>
</comment>
<comment type="subcellular location">
    <subcellularLocation>
        <location evidence="2">Cell inner membrane</location>
        <topology evidence="2">Multi-pass membrane protein</topology>
    </subcellularLocation>
</comment>
<feature type="transmembrane region" description="Helical" evidence="17">
    <location>
        <begin position="94"/>
        <end position="118"/>
    </location>
</feature>
<organism evidence="19 20">
    <name type="scientific">Xanthomonas chitinilytica</name>
    <dbReference type="NCBI Taxonomy" id="2989819"/>
    <lineage>
        <taxon>Bacteria</taxon>
        <taxon>Pseudomonadati</taxon>
        <taxon>Pseudomonadota</taxon>
        <taxon>Gammaproteobacteria</taxon>
        <taxon>Lysobacterales</taxon>
        <taxon>Lysobacteraceae</taxon>
        <taxon>Xanthomonas</taxon>
    </lineage>
</organism>
<evidence type="ECO:0000256" key="12">
    <source>
        <dbReference type="ARBA" id="ARBA00022989"/>
    </source>
</evidence>
<keyword evidence="14 16" id="KW-0472">Membrane</keyword>
<comment type="function">
    <text evidence="1 16">The transhydrogenation between NADH and NADP is coupled to respiration and ATP hydrolysis and functions as a proton pump across the membrane.</text>
</comment>
<proteinExistence type="inferred from homology"/>
<evidence type="ECO:0000256" key="17">
    <source>
        <dbReference type="SAM" id="Phobius"/>
    </source>
</evidence>
<dbReference type="InterPro" id="IPR029035">
    <property type="entry name" value="DHS-like_NAD/FAD-binding_dom"/>
</dbReference>
<evidence type="ECO:0000256" key="1">
    <source>
        <dbReference type="ARBA" id="ARBA00003943"/>
    </source>
</evidence>
<dbReference type="PANTHER" id="PTHR44758:SF1">
    <property type="entry name" value="NAD(P) TRANSHYDROGENASE SUBUNIT BETA"/>
    <property type="match status" value="1"/>
</dbReference>
<accession>A0ABT3JS60</accession>
<evidence type="ECO:0000256" key="15">
    <source>
        <dbReference type="ARBA" id="ARBA00048202"/>
    </source>
</evidence>
<evidence type="ECO:0000256" key="10">
    <source>
        <dbReference type="ARBA" id="ARBA00022857"/>
    </source>
</evidence>
<feature type="transmembrane region" description="Helical" evidence="17">
    <location>
        <begin position="64"/>
        <end position="82"/>
    </location>
</feature>
<comment type="caution">
    <text evidence="19">The sequence shown here is derived from an EMBL/GenBank/DDBJ whole genome shotgun (WGS) entry which is preliminary data.</text>
</comment>
<keyword evidence="7 16" id="KW-1003">Cell membrane</keyword>
<keyword evidence="20" id="KW-1185">Reference proteome</keyword>
<evidence type="ECO:0000256" key="14">
    <source>
        <dbReference type="ARBA" id="ARBA00023136"/>
    </source>
</evidence>
<dbReference type="InterPro" id="IPR012136">
    <property type="entry name" value="NADH_DH_b"/>
</dbReference>
<evidence type="ECO:0000256" key="8">
    <source>
        <dbReference type="ARBA" id="ARBA00022519"/>
    </source>
</evidence>
<dbReference type="Pfam" id="PF02233">
    <property type="entry name" value="PNTB"/>
    <property type="match status" value="1"/>
</dbReference>
<keyword evidence="11 16" id="KW-1278">Translocase</keyword>
<dbReference type="InterPro" id="IPR034300">
    <property type="entry name" value="PNTB-like"/>
</dbReference>
<evidence type="ECO:0000256" key="9">
    <source>
        <dbReference type="ARBA" id="ARBA00022692"/>
    </source>
</evidence>
<feature type="transmembrane region" description="Helical" evidence="17">
    <location>
        <begin position="40"/>
        <end position="58"/>
    </location>
</feature>
<evidence type="ECO:0000256" key="13">
    <source>
        <dbReference type="ARBA" id="ARBA00023027"/>
    </source>
</evidence>
<dbReference type="EMBL" id="JAPCHY010000002">
    <property type="protein sequence ID" value="MCW4471329.1"/>
    <property type="molecule type" value="Genomic_DNA"/>
</dbReference>
<name>A0ABT3JS60_9XANT</name>
<evidence type="ECO:0000256" key="11">
    <source>
        <dbReference type="ARBA" id="ARBA00022967"/>
    </source>
</evidence>
<feature type="transmembrane region" description="Helical" evidence="17">
    <location>
        <begin position="144"/>
        <end position="164"/>
    </location>
</feature>
<keyword evidence="13 16" id="KW-0520">NAD</keyword>
<dbReference type="SUPFAM" id="SSF52467">
    <property type="entry name" value="DHS-like NAD/FAD-binding domain"/>
    <property type="match status" value="1"/>
</dbReference>
<feature type="domain" description="NADP transhydrogenase beta-like" evidence="18">
    <location>
        <begin position="15"/>
        <end position="475"/>
    </location>
</feature>
<feature type="transmembrane region" description="Helical" evidence="17">
    <location>
        <begin position="208"/>
        <end position="227"/>
    </location>
</feature>
<evidence type="ECO:0000256" key="6">
    <source>
        <dbReference type="ARBA" id="ARBA00014581"/>
    </source>
</evidence>
<evidence type="ECO:0000259" key="18">
    <source>
        <dbReference type="Pfam" id="PF02233"/>
    </source>
</evidence>
<feature type="transmembrane region" description="Helical" evidence="17">
    <location>
        <begin position="6"/>
        <end position="28"/>
    </location>
</feature>
<sequence>MNVSTTALLSWLVGTSYLVAATLFLLGLQRMASPLTARSGIRWAGLGMLIATAATFFLPGLHNIALILVALVIGVAAAWLSARKVAITDMPQMVALYNGMGGGSAAAIGAVELLRFSFLANRDTSHWSGQAIADLAARQPSATVLVLAVIGSAIGAVALSGSIVAWAKLDGRLDKRVSFPGQQAFNLLVAVAMAALGIWAGVTLDPVAIIAFFVVALALGVLMTLPIGGADMPVVISLYNAFTGLAVAFEGYVLGNEALIIAGMMVGAAGILLTRLMAKAMNRPISGVLFSNFGGGGQAQEISGSQKPIEAGDVAAMMAFAERVVIVPGYGMAVAQAQHKIWELAQRLIERGVKVKFAIHPVAGRMPGHMNVLLAEAGVPYDLIADMDDINPEFASTDVSLVIGANDVVNPVAKTDPASPIYGMPILDVVNSKNTIVIKRGKGTGFAGIENALFYADNTRMLYGDGAEAAGALVSELKALDGGH</sequence>
<keyword evidence="9 17" id="KW-0812">Transmembrane</keyword>
<keyword evidence="12 17" id="KW-1133">Transmembrane helix</keyword>
<dbReference type="EC" id="7.1.1.1" evidence="5 16"/>
<comment type="catalytic activity">
    <reaction evidence="15 16">
        <text>NAD(+) + NADPH + H(+)(in) = NADH + NADP(+) + H(+)(out)</text>
        <dbReference type="Rhea" id="RHEA:47992"/>
        <dbReference type="ChEBI" id="CHEBI:15378"/>
        <dbReference type="ChEBI" id="CHEBI:57540"/>
        <dbReference type="ChEBI" id="CHEBI:57783"/>
        <dbReference type="ChEBI" id="CHEBI:57945"/>
        <dbReference type="ChEBI" id="CHEBI:58349"/>
        <dbReference type="EC" id="7.1.1.1"/>
    </reaction>
</comment>
<evidence type="ECO:0000256" key="2">
    <source>
        <dbReference type="ARBA" id="ARBA00004429"/>
    </source>
</evidence>
<evidence type="ECO:0000256" key="3">
    <source>
        <dbReference type="ARBA" id="ARBA00007919"/>
    </source>
</evidence>
<keyword evidence="10 16" id="KW-0521">NADP</keyword>
<dbReference type="Gene3D" id="3.40.50.1220">
    <property type="entry name" value="TPP-binding domain"/>
    <property type="match status" value="1"/>
</dbReference>
<dbReference type="RefSeq" id="WP_265126289.1">
    <property type="nucleotide sequence ID" value="NZ_JAPCHY010000002.1"/>
</dbReference>
<evidence type="ECO:0000313" key="20">
    <source>
        <dbReference type="Proteomes" id="UP001209922"/>
    </source>
</evidence>
<dbReference type="PIRSF" id="PIRSF000204">
    <property type="entry name" value="PNTB"/>
    <property type="match status" value="1"/>
</dbReference>
<gene>
    <name evidence="19" type="ORF">OK345_02275</name>
</gene>
<keyword evidence="8 16" id="KW-0997">Cell inner membrane</keyword>
<feature type="transmembrane region" description="Helical" evidence="17">
    <location>
        <begin position="184"/>
        <end position="202"/>
    </location>
</feature>
<evidence type="ECO:0000256" key="7">
    <source>
        <dbReference type="ARBA" id="ARBA00022475"/>
    </source>
</evidence>
<comment type="similarity">
    <text evidence="3 16">Belongs to the PNT beta subunit family.</text>
</comment>
<evidence type="ECO:0000313" key="19">
    <source>
        <dbReference type="EMBL" id="MCW4471329.1"/>
    </source>
</evidence>
<dbReference type="PANTHER" id="PTHR44758">
    <property type="entry name" value="NAD(P) TRANSHYDROGENASE SUBUNIT BETA"/>
    <property type="match status" value="1"/>
</dbReference>
<evidence type="ECO:0000256" key="4">
    <source>
        <dbReference type="ARBA" id="ARBA00011870"/>
    </source>
</evidence>
<feature type="transmembrane region" description="Helical" evidence="17">
    <location>
        <begin position="259"/>
        <end position="278"/>
    </location>
</feature>
<evidence type="ECO:0000256" key="5">
    <source>
        <dbReference type="ARBA" id="ARBA00012943"/>
    </source>
</evidence>
<dbReference type="Proteomes" id="UP001209922">
    <property type="component" value="Unassembled WGS sequence"/>
</dbReference>
<evidence type="ECO:0000256" key="16">
    <source>
        <dbReference type="PIRNR" id="PIRNR000204"/>
    </source>
</evidence>
<protein>
    <recommendedName>
        <fullName evidence="6 16">NAD(P) transhydrogenase subunit beta</fullName>
        <ecNumber evidence="5 16">7.1.1.1</ecNumber>
    </recommendedName>
    <alternativeName>
        <fullName evidence="16">Nicotinamide nucleotide transhydrogenase subunit beta</fullName>
    </alternativeName>
</protein>